<accession>A0A317JQU2</accession>
<dbReference type="InterPro" id="IPR035090">
    <property type="entry name" value="Pyridoxal_P_attach_site"/>
</dbReference>
<dbReference type="NCBIfam" id="TIGR02094">
    <property type="entry name" value="more_P_ylases"/>
    <property type="match status" value="1"/>
</dbReference>
<dbReference type="PANTHER" id="PTHR42655">
    <property type="entry name" value="GLYCOGEN PHOSPHORYLASE"/>
    <property type="match status" value="1"/>
</dbReference>
<keyword evidence="8" id="KW-0119">Carbohydrate metabolism</keyword>
<dbReference type="SUPFAM" id="SSF53756">
    <property type="entry name" value="UDP-Glycosyltransferase/glycogen phosphorylase"/>
    <property type="match status" value="1"/>
</dbReference>
<evidence type="ECO:0000256" key="3">
    <source>
        <dbReference type="ARBA" id="ARBA00006047"/>
    </source>
</evidence>
<dbReference type="Proteomes" id="UP000246104">
    <property type="component" value="Unassembled WGS sequence"/>
</dbReference>
<keyword evidence="6" id="KW-0808">Transferase</keyword>
<dbReference type="PANTHER" id="PTHR42655:SF1">
    <property type="entry name" value="GLYCOGEN PHOSPHORYLASE"/>
    <property type="match status" value="1"/>
</dbReference>
<comment type="similarity">
    <text evidence="3">Belongs to the glycogen phosphorylase family.</text>
</comment>
<name>A0A317JQU2_9BACT</name>
<comment type="function">
    <text evidence="9">Phosphorylase is an important allosteric enzyme in carbohydrate metabolism. Enzymes from different sources differ in their regulatory mechanisms and in their natural substrates. However, all known phosphorylases share catalytic and structural properties.</text>
</comment>
<protein>
    <recommendedName>
        <fullName evidence="4">glycogen phosphorylase</fullName>
        <ecNumber evidence="4">2.4.1.1</ecNumber>
    </recommendedName>
</protein>
<evidence type="ECO:0000313" key="11">
    <source>
        <dbReference type="Proteomes" id="UP000246104"/>
    </source>
</evidence>
<evidence type="ECO:0000256" key="9">
    <source>
        <dbReference type="ARBA" id="ARBA00025174"/>
    </source>
</evidence>
<dbReference type="EC" id="2.4.1.1" evidence="4"/>
<comment type="caution">
    <text evidence="10">The sequence shown here is derived from an EMBL/GenBank/DDBJ whole genome shotgun (WGS) entry which is preliminary data.</text>
</comment>
<comment type="catalytic activity">
    <reaction evidence="1">
        <text>[(1-&gt;4)-alpha-D-glucosyl](n) + phosphate = [(1-&gt;4)-alpha-D-glucosyl](n-1) + alpha-D-glucose 1-phosphate</text>
        <dbReference type="Rhea" id="RHEA:41732"/>
        <dbReference type="Rhea" id="RHEA-COMP:9584"/>
        <dbReference type="Rhea" id="RHEA-COMP:9586"/>
        <dbReference type="ChEBI" id="CHEBI:15444"/>
        <dbReference type="ChEBI" id="CHEBI:43474"/>
        <dbReference type="ChEBI" id="CHEBI:58601"/>
        <dbReference type="EC" id="2.4.1.1"/>
    </reaction>
</comment>
<evidence type="ECO:0000256" key="1">
    <source>
        <dbReference type="ARBA" id="ARBA00001275"/>
    </source>
</evidence>
<dbReference type="GO" id="GO:0008184">
    <property type="term" value="F:glycogen phosphorylase activity"/>
    <property type="evidence" value="ECO:0007669"/>
    <property type="project" value="InterPro"/>
</dbReference>
<evidence type="ECO:0000256" key="8">
    <source>
        <dbReference type="ARBA" id="ARBA00023277"/>
    </source>
</evidence>
<proteinExistence type="inferred from homology"/>
<dbReference type="InterPro" id="IPR011834">
    <property type="entry name" value="Agluc_phsphrylas"/>
</dbReference>
<evidence type="ECO:0000256" key="5">
    <source>
        <dbReference type="ARBA" id="ARBA00022676"/>
    </source>
</evidence>
<dbReference type="InterPro" id="IPR052182">
    <property type="entry name" value="Glycogen/Maltodextrin_Phosph"/>
</dbReference>
<dbReference type="Gene3D" id="3.40.50.2000">
    <property type="entry name" value="Glycogen Phosphorylase B"/>
    <property type="match status" value="3"/>
</dbReference>
<evidence type="ECO:0000256" key="2">
    <source>
        <dbReference type="ARBA" id="ARBA00001933"/>
    </source>
</evidence>
<dbReference type="GO" id="GO:0005975">
    <property type="term" value="P:carbohydrate metabolic process"/>
    <property type="evidence" value="ECO:0007669"/>
    <property type="project" value="InterPro"/>
</dbReference>
<dbReference type="Pfam" id="PF00343">
    <property type="entry name" value="Phosphorylase"/>
    <property type="match status" value="1"/>
</dbReference>
<dbReference type="AlphaFoldDB" id="A0A317JQU2"/>
<evidence type="ECO:0000313" key="10">
    <source>
        <dbReference type="EMBL" id="PWU22405.1"/>
    </source>
</evidence>
<reference evidence="10 11" key="1">
    <citation type="submission" date="2018-02" db="EMBL/GenBank/DDBJ databases">
        <title>Genomic Reconstructions from Amazon Rainforest and Pasture Soil Reveal Novel Insights into the Physiology of Candidate Phyla in Tropical Sites.</title>
        <authorList>
            <person name="Kroeger M.E."/>
            <person name="Delmont T."/>
            <person name="Eren A.M."/>
            <person name="Guo J."/>
            <person name="Meyer K.M."/>
            <person name="Khan K."/>
            <person name="Rodrigues J.L.M."/>
            <person name="Bohannan B.J.M."/>
            <person name="Tringe S."/>
            <person name="Borges C.D."/>
            <person name="Tiedje J."/>
            <person name="Tsai S.M."/>
            <person name="Nusslein K."/>
        </authorList>
    </citation>
    <scope>NUCLEOTIDE SEQUENCE [LARGE SCALE GENOMIC DNA]</scope>
    <source>
        <strain evidence="10">Amazon FNV 2010 28 9</strain>
    </source>
</reference>
<keyword evidence="7" id="KW-0663">Pyridoxal phosphate</keyword>
<dbReference type="GO" id="GO:0030170">
    <property type="term" value="F:pyridoxal phosphate binding"/>
    <property type="evidence" value="ECO:0007669"/>
    <property type="project" value="InterPro"/>
</dbReference>
<gene>
    <name evidence="10" type="ORF">C5B42_06135</name>
</gene>
<sequence>MADAIPTLSKVDLLSHVPSNCIAYFCAEFAFDENLPLYAGGLGVLAGDMLTQAAQEQKPFVGVGLIYHKGYVQQRISREANIYEEQLFDYKKAGISLVTENGLPFTVSIPIGSRTVSIQVYVKMIGSVPLLLLDTAIDGNDAHDREICDRLYFGDREHRLEQEMVLGIGGARLLAALGIVPHIYHLNEGHSALLLYELARMRCAKGMSPQAALQSIRNVIFTNHTIVPSGNDVFSKDLCVSYLASYALEFPIEPHVLVQYGLIEDSSLFSPTMLALRLSSVSQAVSKLHAQKAGELWSHHPMTAVTNGVRQAFWQTSEIHGAQTADELWKAHLKRKQILCAFVQDVTGYVWDPNSLIIGWSRRIVRYKRPLALFEDMDKLRRLLQRSLFPVRLIISGKPHTNDQEGQEMLRQILRIVGETQGAVAYIQNYSLPIAKIILSGIDVLTNTSVYGFEACGTSGMKAGLNGVLQCVVKDGWMDEVDWTGMGWVLDKDHPGISLYGLLEQEIIPMYSQRDAQGVPQIFVERMQKTKHMVEEHYTAHRMLGELYEKIYSAIEN</sequence>
<dbReference type="InterPro" id="IPR000811">
    <property type="entry name" value="Glyco_trans_35"/>
</dbReference>
<evidence type="ECO:0000256" key="4">
    <source>
        <dbReference type="ARBA" id="ARBA00012591"/>
    </source>
</evidence>
<organism evidence="10 11">
    <name type="scientific">Candidatus Cerribacteria bacterium 'Amazon FNV 2010 28 9'</name>
    <dbReference type="NCBI Taxonomy" id="2081795"/>
    <lineage>
        <taxon>Bacteria</taxon>
        <taxon>Candidatus Cerribacteria</taxon>
    </lineage>
</organism>
<dbReference type="PROSITE" id="PS00102">
    <property type="entry name" value="PHOSPHORYLASE"/>
    <property type="match status" value="1"/>
</dbReference>
<comment type="cofactor">
    <cofactor evidence="2">
        <name>pyridoxal 5'-phosphate</name>
        <dbReference type="ChEBI" id="CHEBI:597326"/>
    </cofactor>
</comment>
<evidence type="ECO:0000256" key="7">
    <source>
        <dbReference type="ARBA" id="ARBA00022898"/>
    </source>
</evidence>
<dbReference type="EMBL" id="PSRQ01000065">
    <property type="protein sequence ID" value="PWU22405.1"/>
    <property type="molecule type" value="Genomic_DNA"/>
</dbReference>
<keyword evidence="5" id="KW-0328">Glycosyltransferase</keyword>
<evidence type="ECO:0000256" key="6">
    <source>
        <dbReference type="ARBA" id="ARBA00022679"/>
    </source>
</evidence>